<organism evidence="8 9">
    <name type="scientific">Undibacterium terreum</name>
    <dbReference type="NCBI Taxonomy" id="1224302"/>
    <lineage>
        <taxon>Bacteria</taxon>
        <taxon>Pseudomonadati</taxon>
        <taxon>Pseudomonadota</taxon>
        <taxon>Betaproteobacteria</taxon>
        <taxon>Burkholderiales</taxon>
        <taxon>Oxalobacteraceae</taxon>
        <taxon>Undibacterium</taxon>
    </lineage>
</organism>
<dbReference type="AlphaFoldDB" id="A0A916U5N5"/>
<evidence type="ECO:0000259" key="7">
    <source>
        <dbReference type="Pfam" id="PF09335"/>
    </source>
</evidence>
<dbReference type="GO" id="GO:0005886">
    <property type="term" value="C:plasma membrane"/>
    <property type="evidence" value="ECO:0007669"/>
    <property type="project" value="UniProtKB-SubCell"/>
</dbReference>
<evidence type="ECO:0000256" key="1">
    <source>
        <dbReference type="ARBA" id="ARBA00004651"/>
    </source>
</evidence>
<evidence type="ECO:0000256" key="5">
    <source>
        <dbReference type="ARBA" id="ARBA00023136"/>
    </source>
</evidence>
<feature type="transmembrane region" description="Helical" evidence="6">
    <location>
        <begin position="47"/>
        <end position="75"/>
    </location>
</feature>
<keyword evidence="5 6" id="KW-0472">Membrane</keyword>
<evidence type="ECO:0000256" key="4">
    <source>
        <dbReference type="ARBA" id="ARBA00022989"/>
    </source>
</evidence>
<evidence type="ECO:0000256" key="6">
    <source>
        <dbReference type="RuleBase" id="RU366058"/>
    </source>
</evidence>
<keyword evidence="2 6" id="KW-1003">Cell membrane</keyword>
<feature type="domain" description="VTT" evidence="7">
    <location>
        <begin position="62"/>
        <end position="177"/>
    </location>
</feature>
<dbReference type="InterPro" id="IPR015414">
    <property type="entry name" value="TMEM64"/>
</dbReference>
<comment type="subcellular location">
    <subcellularLocation>
        <location evidence="1 6">Cell membrane</location>
        <topology evidence="1 6">Multi-pass membrane protein</topology>
    </subcellularLocation>
</comment>
<dbReference type="Pfam" id="PF09335">
    <property type="entry name" value="VTT_dom"/>
    <property type="match status" value="1"/>
</dbReference>
<proteinExistence type="inferred from homology"/>
<name>A0A916U5N5_9BURK</name>
<comment type="similarity">
    <text evidence="6">Belongs to the TVP38/TMEM64 family.</text>
</comment>
<accession>A0A916U5N5</accession>
<comment type="caution">
    <text evidence="8">The sequence shown here is derived from an EMBL/GenBank/DDBJ whole genome shotgun (WGS) entry which is preliminary data.</text>
</comment>
<dbReference type="Proteomes" id="UP000637423">
    <property type="component" value="Unassembled WGS sequence"/>
</dbReference>
<sequence length="186" mass="20773">MRSYKGLLLVIAFLLLLLAVVEFSGLREHFNLRFMHQIIVEHQLGGLLIFVLLFCLGNLIHVPGLVFLAAAVLALGRLWGGVATYIAASVSCILTYFTIRFIGGDALRELKNPYAIRVLAQLDRHPVKSIALLRTLFQTAPTLNYVLSLSGVHFYQYLLGTLLGLPLPITLYCVFFDYLGKTLHLN</sequence>
<dbReference type="EMBL" id="BMED01000001">
    <property type="protein sequence ID" value="GGC60125.1"/>
    <property type="molecule type" value="Genomic_DNA"/>
</dbReference>
<comment type="caution">
    <text evidence="6">Lacks conserved residue(s) required for the propagation of feature annotation.</text>
</comment>
<evidence type="ECO:0000313" key="9">
    <source>
        <dbReference type="Proteomes" id="UP000637423"/>
    </source>
</evidence>
<reference evidence="8" key="2">
    <citation type="submission" date="2020-09" db="EMBL/GenBank/DDBJ databases">
        <authorList>
            <person name="Sun Q."/>
            <person name="Zhou Y."/>
        </authorList>
    </citation>
    <scope>NUCLEOTIDE SEQUENCE</scope>
    <source>
        <strain evidence="8">CGMCC 1.10998</strain>
    </source>
</reference>
<protein>
    <recommendedName>
        <fullName evidence="6">TVP38/TMEM64 family membrane protein</fullName>
    </recommendedName>
</protein>
<dbReference type="RefSeq" id="WP_188564297.1">
    <property type="nucleotide sequence ID" value="NZ_BMED01000001.1"/>
</dbReference>
<evidence type="ECO:0000256" key="3">
    <source>
        <dbReference type="ARBA" id="ARBA00022692"/>
    </source>
</evidence>
<gene>
    <name evidence="8" type="ORF">GCM10011396_03810</name>
</gene>
<evidence type="ECO:0000256" key="2">
    <source>
        <dbReference type="ARBA" id="ARBA00022475"/>
    </source>
</evidence>
<keyword evidence="3 6" id="KW-0812">Transmembrane</keyword>
<dbReference type="PANTHER" id="PTHR12677:SF59">
    <property type="entry name" value="GOLGI APPARATUS MEMBRANE PROTEIN TVP38-RELATED"/>
    <property type="match status" value="1"/>
</dbReference>
<dbReference type="PANTHER" id="PTHR12677">
    <property type="entry name" value="GOLGI APPARATUS MEMBRANE PROTEIN TVP38-RELATED"/>
    <property type="match status" value="1"/>
</dbReference>
<keyword evidence="9" id="KW-1185">Reference proteome</keyword>
<reference evidence="8" key="1">
    <citation type="journal article" date="2014" name="Int. J. Syst. Evol. Microbiol.">
        <title>Complete genome sequence of Corynebacterium casei LMG S-19264T (=DSM 44701T), isolated from a smear-ripened cheese.</title>
        <authorList>
            <consortium name="US DOE Joint Genome Institute (JGI-PGF)"/>
            <person name="Walter F."/>
            <person name="Albersmeier A."/>
            <person name="Kalinowski J."/>
            <person name="Ruckert C."/>
        </authorList>
    </citation>
    <scope>NUCLEOTIDE SEQUENCE</scope>
    <source>
        <strain evidence="8">CGMCC 1.10998</strain>
    </source>
</reference>
<keyword evidence="4 6" id="KW-1133">Transmembrane helix</keyword>
<feature type="transmembrane region" description="Helical" evidence="6">
    <location>
        <begin position="154"/>
        <end position="179"/>
    </location>
</feature>
<evidence type="ECO:0000313" key="8">
    <source>
        <dbReference type="EMBL" id="GGC60125.1"/>
    </source>
</evidence>
<feature type="transmembrane region" description="Helical" evidence="6">
    <location>
        <begin position="82"/>
        <end position="103"/>
    </location>
</feature>
<dbReference type="InterPro" id="IPR032816">
    <property type="entry name" value="VTT_dom"/>
</dbReference>